<gene>
    <name evidence="6" type="ORF">OUY18_00995</name>
</gene>
<evidence type="ECO:0000313" key="6">
    <source>
        <dbReference type="EMBL" id="MCY1712836.1"/>
    </source>
</evidence>
<dbReference type="SUPFAM" id="SSF51206">
    <property type="entry name" value="cAMP-binding domain-like"/>
    <property type="match status" value="1"/>
</dbReference>
<evidence type="ECO:0000256" key="2">
    <source>
        <dbReference type="ARBA" id="ARBA00023125"/>
    </source>
</evidence>
<dbReference type="EMBL" id="JAPOHA010000001">
    <property type="protein sequence ID" value="MCY1712836.1"/>
    <property type="molecule type" value="Genomic_DNA"/>
</dbReference>
<name>A0ABT4BPL7_9FIRM</name>
<evidence type="ECO:0000313" key="7">
    <source>
        <dbReference type="Proteomes" id="UP001082703"/>
    </source>
</evidence>
<dbReference type="CDD" id="cd00038">
    <property type="entry name" value="CAP_ED"/>
    <property type="match status" value="1"/>
</dbReference>
<accession>A0ABT4BPL7</accession>
<dbReference type="Gene3D" id="1.10.10.10">
    <property type="entry name" value="Winged helix-like DNA-binding domain superfamily/Winged helix DNA-binding domain"/>
    <property type="match status" value="1"/>
</dbReference>
<dbReference type="SMART" id="SM00419">
    <property type="entry name" value="HTH_CRP"/>
    <property type="match status" value="1"/>
</dbReference>
<keyword evidence="7" id="KW-1185">Reference proteome</keyword>
<protein>
    <submittedName>
        <fullName evidence="6">Crp/Fnr family transcriptional regulator</fullName>
    </submittedName>
</protein>
<dbReference type="Pfam" id="PF13545">
    <property type="entry name" value="HTH_Crp_2"/>
    <property type="match status" value="1"/>
</dbReference>
<dbReference type="PROSITE" id="PS00042">
    <property type="entry name" value="HTH_CRP_1"/>
    <property type="match status" value="1"/>
</dbReference>
<evidence type="ECO:0000259" key="5">
    <source>
        <dbReference type="PROSITE" id="PS51063"/>
    </source>
</evidence>
<dbReference type="InterPro" id="IPR014710">
    <property type="entry name" value="RmlC-like_jellyroll"/>
</dbReference>
<dbReference type="Proteomes" id="UP001082703">
    <property type="component" value="Unassembled WGS sequence"/>
</dbReference>
<proteinExistence type="predicted"/>
<dbReference type="InterPro" id="IPR050397">
    <property type="entry name" value="Env_Response_Regulators"/>
</dbReference>
<dbReference type="SUPFAM" id="SSF46785">
    <property type="entry name" value="Winged helix' DNA-binding domain"/>
    <property type="match status" value="1"/>
</dbReference>
<dbReference type="Gene3D" id="2.60.120.10">
    <property type="entry name" value="Jelly Rolls"/>
    <property type="match status" value="1"/>
</dbReference>
<dbReference type="InterPro" id="IPR036388">
    <property type="entry name" value="WH-like_DNA-bd_sf"/>
</dbReference>
<dbReference type="InterPro" id="IPR018335">
    <property type="entry name" value="Tscrpt_reg_HTH_Crp-type_CS"/>
</dbReference>
<dbReference type="InterPro" id="IPR012318">
    <property type="entry name" value="HTH_CRP"/>
</dbReference>
<sequence>MEKCDVCGAQCLHKLCMHKVPIFSSLSQDDLTHIASIIRHKKYQKGETLFSEGNRPDALVIVNEGSVKAFKITSDGREQILYVFSEGDFFGERNLFGRQVSAYTVEALEPVKTCSFTKESFHELLHAYPEIAIKIIEELEERISRMESALQSMGVRSIDNRISALLLDFAEKYGTSVPDGTLIHLPLSREGMANYLGVARETVSRKLGLLENEGIIRSNGNKSILLLDRSMLEASAGKSADF</sequence>
<dbReference type="PROSITE" id="PS50042">
    <property type="entry name" value="CNMP_BINDING_3"/>
    <property type="match status" value="1"/>
</dbReference>
<evidence type="ECO:0000259" key="4">
    <source>
        <dbReference type="PROSITE" id="PS50042"/>
    </source>
</evidence>
<evidence type="ECO:0000256" key="1">
    <source>
        <dbReference type="ARBA" id="ARBA00023015"/>
    </source>
</evidence>
<organism evidence="6 7">
    <name type="scientific">Caproiciproducens galactitolivorans</name>
    <dbReference type="NCBI Taxonomy" id="642589"/>
    <lineage>
        <taxon>Bacteria</taxon>
        <taxon>Bacillati</taxon>
        <taxon>Bacillota</taxon>
        <taxon>Clostridia</taxon>
        <taxon>Eubacteriales</taxon>
        <taxon>Acutalibacteraceae</taxon>
        <taxon>Caproiciproducens</taxon>
    </lineage>
</organism>
<feature type="domain" description="Cyclic nucleotide-binding" evidence="4">
    <location>
        <begin position="22"/>
        <end position="142"/>
    </location>
</feature>
<dbReference type="InterPro" id="IPR036390">
    <property type="entry name" value="WH_DNA-bd_sf"/>
</dbReference>
<keyword evidence="1" id="KW-0805">Transcription regulation</keyword>
<comment type="caution">
    <text evidence="6">The sequence shown here is derived from an EMBL/GenBank/DDBJ whole genome shotgun (WGS) entry which is preliminary data.</text>
</comment>
<dbReference type="SMART" id="SM00100">
    <property type="entry name" value="cNMP"/>
    <property type="match status" value="1"/>
</dbReference>
<dbReference type="RefSeq" id="WP_268056844.1">
    <property type="nucleotide sequence ID" value="NZ_JAPOHA010000001.1"/>
</dbReference>
<dbReference type="PANTHER" id="PTHR24567:SF28">
    <property type="entry name" value="LISTERIOLYSIN REGULATORY PROTEIN"/>
    <property type="match status" value="1"/>
</dbReference>
<keyword evidence="3" id="KW-0804">Transcription</keyword>
<keyword evidence="2" id="KW-0238">DNA-binding</keyword>
<dbReference type="PANTHER" id="PTHR24567">
    <property type="entry name" value="CRP FAMILY TRANSCRIPTIONAL REGULATORY PROTEIN"/>
    <property type="match status" value="1"/>
</dbReference>
<dbReference type="Pfam" id="PF00027">
    <property type="entry name" value="cNMP_binding"/>
    <property type="match status" value="1"/>
</dbReference>
<dbReference type="CDD" id="cd00092">
    <property type="entry name" value="HTH_CRP"/>
    <property type="match status" value="1"/>
</dbReference>
<dbReference type="PRINTS" id="PR00034">
    <property type="entry name" value="HTHCRP"/>
</dbReference>
<dbReference type="InterPro" id="IPR000595">
    <property type="entry name" value="cNMP-bd_dom"/>
</dbReference>
<evidence type="ECO:0000256" key="3">
    <source>
        <dbReference type="ARBA" id="ARBA00023163"/>
    </source>
</evidence>
<dbReference type="InterPro" id="IPR018490">
    <property type="entry name" value="cNMP-bd_dom_sf"/>
</dbReference>
<feature type="domain" description="HTH crp-type" evidence="5">
    <location>
        <begin position="156"/>
        <end position="230"/>
    </location>
</feature>
<dbReference type="PROSITE" id="PS51063">
    <property type="entry name" value="HTH_CRP_2"/>
    <property type="match status" value="1"/>
</dbReference>
<reference evidence="6 7" key="1">
    <citation type="submission" date="2022-11" db="EMBL/GenBank/DDBJ databases">
        <authorList>
            <person name="Caiyu Z."/>
        </authorList>
    </citation>
    <scope>NUCLEOTIDE SEQUENCE [LARGE SCALE GENOMIC DNA]</scope>
    <source>
        <strain evidence="6 7">YR-4</strain>
    </source>
</reference>